<dbReference type="GO" id="GO:0030288">
    <property type="term" value="C:outer membrane-bounded periplasmic space"/>
    <property type="evidence" value="ECO:0007669"/>
    <property type="project" value="TreeGrafter"/>
</dbReference>
<dbReference type="Pfam" id="PF06832">
    <property type="entry name" value="BiPBP_C"/>
    <property type="match status" value="1"/>
</dbReference>
<evidence type="ECO:0000256" key="8">
    <source>
        <dbReference type="ARBA" id="ARBA00022801"/>
    </source>
</evidence>
<feature type="domain" description="Glycosyl transferase family 51" evidence="14">
    <location>
        <begin position="66"/>
        <end position="232"/>
    </location>
</feature>
<dbReference type="InterPro" id="IPR036950">
    <property type="entry name" value="PBP_transglycosylase"/>
</dbReference>
<keyword evidence="8" id="KW-0378">Hydrolase</keyword>
<evidence type="ECO:0000259" key="13">
    <source>
        <dbReference type="Pfam" id="PF00905"/>
    </source>
</evidence>
<keyword evidence="4" id="KW-0121">Carboxypeptidase</keyword>
<protein>
    <recommendedName>
        <fullName evidence="10">peptidoglycan glycosyltransferase</fullName>
        <ecNumber evidence="10">2.4.99.28</ecNumber>
    </recommendedName>
</protein>
<comment type="similarity">
    <text evidence="2">In the C-terminal section; belongs to the transpeptidase family.</text>
</comment>
<keyword evidence="5" id="KW-0645">Protease</keyword>
<dbReference type="AlphaFoldDB" id="A0A1H6FDB0"/>
<keyword evidence="6" id="KW-0328">Glycosyltransferase</keyword>
<evidence type="ECO:0000256" key="10">
    <source>
        <dbReference type="ARBA" id="ARBA00044770"/>
    </source>
</evidence>
<evidence type="ECO:0000256" key="3">
    <source>
        <dbReference type="ARBA" id="ARBA00007739"/>
    </source>
</evidence>
<dbReference type="PANTHER" id="PTHR32282:SF15">
    <property type="entry name" value="PENICILLIN-BINDING PROTEIN 1C"/>
    <property type="match status" value="1"/>
</dbReference>
<gene>
    <name evidence="16" type="primary">pbpD</name>
    <name evidence="16" type="ORF">MBHS_02880</name>
</gene>
<dbReference type="EMBL" id="FMSV02000512">
    <property type="protein sequence ID" value="SEH07014.1"/>
    <property type="molecule type" value="Genomic_DNA"/>
</dbReference>
<dbReference type="InterPro" id="IPR012338">
    <property type="entry name" value="Beta-lactam/transpept-like"/>
</dbReference>
<keyword evidence="12" id="KW-1133">Transmembrane helix</keyword>
<evidence type="ECO:0000256" key="1">
    <source>
        <dbReference type="ARBA" id="ARBA00004752"/>
    </source>
</evidence>
<dbReference type="GO" id="GO:0004180">
    <property type="term" value="F:carboxypeptidase activity"/>
    <property type="evidence" value="ECO:0007669"/>
    <property type="project" value="UniProtKB-KW"/>
</dbReference>
<feature type="transmembrane region" description="Helical" evidence="12">
    <location>
        <begin position="12"/>
        <end position="30"/>
    </location>
</feature>
<evidence type="ECO:0000256" key="6">
    <source>
        <dbReference type="ARBA" id="ARBA00022676"/>
    </source>
</evidence>
<dbReference type="UniPathway" id="UPA00219"/>
<dbReference type="EC" id="2.4.99.28" evidence="10"/>
<dbReference type="Pfam" id="PF00905">
    <property type="entry name" value="Transpeptidase"/>
    <property type="match status" value="1"/>
</dbReference>
<evidence type="ECO:0000256" key="9">
    <source>
        <dbReference type="ARBA" id="ARBA00023268"/>
    </source>
</evidence>
<dbReference type="InterPro" id="IPR009647">
    <property type="entry name" value="PBP_C"/>
</dbReference>
<keyword evidence="12" id="KW-0472">Membrane</keyword>
<dbReference type="InterPro" id="IPR001264">
    <property type="entry name" value="Glyco_trans_51"/>
</dbReference>
<dbReference type="GO" id="GO:0009252">
    <property type="term" value="P:peptidoglycan biosynthetic process"/>
    <property type="evidence" value="ECO:0007669"/>
    <property type="project" value="UniProtKB-UniPathway"/>
</dbReference>
<organism evidence="16 17">
    <name type="scientific">Candidatus Venteria ishoeyi</name>
    <dbReference type="NCBI Taxonomy" id="1899563"/>
    <lineage>
        <taxon>Bacteria</taxon>
        <taxon>Pseudomonadati</taxon>
        <taxon>Pseudomonadota</taxon>
        <taxon>Gammaproteobacteria</taxon>
        <taxon>Thiotrichales</taxon>
        <taxon>Thiotrichaceae</taxon>
        <taxon>Venteria</taxon>
    </lineage>
</organism>
<comment type="similarity">
    <text evidence="3">In the N-terminal section; belongs to the glycosyltransferase 51 family.</text>
</comment>
<feature type="domain" description="Penicillin-binding protein transpeptidase" evidence="13">
    <location>
        <begin position="322"/>
        <end position="556"/>
    </location>
</feature>
<feature type="domain" description="Penicillin-binding C-terminal" evidence="15">
    <location>
        <begin position="655"/>
        <end position="730"/>
    </location>
</feature>
<dbReference type="Gene3D" id="1.10.3810.10">
    <property type="entry name" value="Biosynthetic peptidoglycan transglycosylase-like"/>
    <property type="match status" value="1"/>
</dbReference>
<dbReference type="Pfam" id="PF00912">
    <property type="entry name" value="Transgly"/>
    <property type="match status" value="1"/>
</dbReference>
<accession>A0A1H6FDB0</accession>
<proteinExistence type="inferred from homology"/>
<evidence type="ECO:0000256" key="2">
    <source>
        <dbReference type="ARBA" id="ARBA00007090"/>
    </source>
</evidence>
<keyword evidence="9" id="KW-0511">Multifunctional enzyme</keyword>
<dbReference type="InterPro" id="IPR001460">
    <property type="entry name" value="PCN-bd_Tpept"/>
</dbReference>
<dbReference type="InterPro" id="IPR023346">
    <property type="entry name" value="Lysozyme-like_dom_sf"/>
</dbReference>
<name>A0A1H6FDB0_9GAMM</name>
<dbReference type="GO" id="GO:0008955">
    <property type="term" value="F:peptidoglycan glycosyltransferase activity"/>
    <property type="evidence" value="ECO:0007669"/>
    <property type="project" value="UniProtKB-EC"/>
</dbReference>
<dbReference type="GO" id="GO:0008658">
    <property type="term" value="F:penicillin binding"/>
    <property type="evidence" value="ECO:0007669"/>
    <property type="project" value="InterPro"/>
</dbReference>
<reference evidence="16 17" key="1">
    <citation type="submission" date="2016-10" db="EMBL/GenBank/DDBJ databases">
        <authorList>
            <person name="de Groot N.N."/>
        </authorList>
    </citation>
    <scope>NUCLEOTIDE SEQUENCE [LARGE SCALE GENOMIC DNA]</scope>
    <source>
        <strain evidence="16">MBHS1</strain>
    </source>
</reference>
<evidence type="ECO:0000313" key="17">
    <source>
        <dbReference type="Proteomes" id="UP000236724"/>
    </source>
</evidence>
<evidence type="ECO:0000259" key="15">
    <source>
        <dbReference type="Pfam" id="PF06832"/>
    </source>
</evidence>
<dbReference type="Gene3D" id="3.40.710.10">
    <property type="entry name" value="DD-peptidase/beta-lactamase superfamily"/>
    <property type="match status" value="1"/>
</dbReference>
<evidence type="ECO:0000313" key="16">
    <source>
        <dbReference type="EMBL" id="SEH07014.1"/>
    </source>
</evidence>
<comment type="pathway">
    <text evidence="1">Cell wall biogenesis; peptidoglycan biosynthesis.</text>
</comment>
<evidence type="ECO:0000256" key="7">
    <source>
        <dbReference type="ARBA" id="ARBA00022679"/>
    </source>
</evidence>
<evidence type="ECO:0000256" key="5">
    <source>
        <dbReference type="ARBA" id="ARBA00022670"/>
    </source>
</evidence>
<dbReference type="SUPFAM" id="SSF56601">
    <property type="entry name" value="beta-lactamase/transpeptidase-like"/>
    <property type="match status" value="1"/>
</dbReference>
<dbReference type="SUPFAM" id="SSF53955">
    <property type="entry name" value="Lysozyme-like"/>
    <property type="match status" value="1"/>
</dbReference>
<comment type="catalytic activity">
    <reaction evidence="11">
        <text>[GlcNAc-(1-&gt;4)-Mur2Ac(oyl-L-Ala-gamma-D-Glu-L-Lys-D-Ala-D-Ala)](n)-di-trans,octa-cis-undecaprenyl diphosphate + beta-D-GlcNAc-(1-&gt;4)-Mur2Ac(oyl-L-Ala-gamma-D-Glu-L-Lys-D-Ala-D-Ala)-di-trans,octa-cis-undecaprenyl diphosphate = [GlcNAc-(1-&gt;4)-Mur2Ac(oyl-L-Ala-gamma-D-Glu-L-Lys-D-Ala-D-Ala)](n+1)-di-trans,octa-cis-undecaprenyl diphosphate + di-trans,octa-cis-undecaprenyl diphosphate + H(+)</text>
        <dbReference type="Rhea" id="RHEA:23708"/>
        <dbReference type="Rhea" id="RHEA-COMP:9602"/>
        <dbReference type="Rhea" id="RHEA-COMP:9603"/>
        <dbReference type="ChEBI" id="CHEBI:15378"/>
        <dbReference type="ChEBI" id="CHEBI:58405"/>
        <dbReference type="ChEBI" id="CHEBI:60033"/>
        <dbReference type="ChEBI" id="CHEBI:78435"/>
        <dbReference type="EC" id="2.4.99.28"/>
    </reaction>
</comment>
<dbReference type="PANTHER" id="PTHR32282">
    <property type="entry name" value="BINDING PROTEIN TRANSPEPTIDASE, PUTATIVE-RELATED"/>
    <property type="match status" value="1"/>
</dbReference>
<keyword evidence="7" id="KW-0808">Transferase</keyword>
<sequence>MNKYAQKLTIKWLWLFLLFLILLLAVQTWFSLHPIPADLGFDPSRVRKVQIVDRNYQPLTVTYQNRWNLHETVPLHKIPKALQHAFVMAEDKRFFEHSGVDWWARAHAMLQNIRAGRVVRGASTITEQSVRMLHPRPRTFWSRWLETFEAWQLERHFSKSEILEFYLNQIHYARQRRGVLQAARDYFDRDLDTLALKEMLALSVLVRSPGRLDLRKGFKEIRRPLQVLAKRMLDAGLINAAAYQAIVQDKIHLQQPEALIQASHFVRYLYQDYATQMPATLSKRLQQKGRLHTTLDGELQHYAWQLLNQRIADLQTLGVKNGAMLIVDHHSKHILAWVNSGDFKRENPGSQIDAVITPRQPGSTLKPLLYALALQQGWTAATLIDDSPLTEAVGTGLHQYHNYSRSYYGRLRLRDALGNSLNIPAVRTAQFVGIDTFLKTLNQLGMNNLDQHPDFYGDGLALGNGEITLLELVGAYATLASQGIYQPLQLLMQQTPTVGHTVFSPEVCSIIADILSDSDARRFEFGHSALLDFPVQTAVKTGTSNDYHDAWAVGFNHRYTVGVWLGNLDRQPMQQVSGATGPALLLRAIFAKLNQYQETQPLYLSPKLYQAEICRDSGQLATQKTEKIQTTADCATRMEWFIAGSHANALVAQTTQKQSAQPILRLKQPVNGLRLAHDPRIPDALEAFDLRLPHDLPTLAVEWLIDGKVIAVTGKTITQQSWPLQTGEHTAQARVWLKSTGEKPEITPKVDFHVF</sequence>
<evidence type="ECO:0000256" key="12">
    <source>
        <dbReference type="SAM" id="Phobius"/>
    </source>
</evidence>
<dbReference type="GO" id="GO:0006508">
    <property type="term" value="P:proteolysis"/>
    <property type="evidence" value="ECO:0007669"/>
    <property type="project" value="UniProtKB-KW"/>
</dbReference>
<evidence type="ECO:0000259" key="14">
    <source>
        <dbReference type="Pfam" id="PF00912"/>
    </source>
</evidence>
<dbReference type="Proteomes" id="UP000236724">
    <property type="component" value="Unassembled WGS sequence"/>
</dbReference>
<dbReference type="InterPro" id="IPR050396">
    <property type="entry name" value="Glycosyltr_51/Transpeptidase"/>
</dbReference>
<evidence type="ECO:0000256" key="11">
    <source>
        <dbReference type="ARBA" id="ARBA00049902"/>
    </source>
</evidence>
<dbReference type="RefSeq" id="WP_286019408.1">
    <property type="nucleotide sequence ID" value="NZ_FMSV02000512.1"/>
</dbReference>
<evidence type="ECO:0000256" key="4">
    <source>
        <dbReference type="ARBA" id="ARBA00022645"/>
    </source>
</evidence>
<keyword evidence="17" id="KW-1185">Reference proteome</keyword>
<keyword evidence="12" id="KW-0812">Transmembrane</keyword>